<protein>
    <submittedName>
        <fullName evidence="2">Uncharacterized protein</fullName>
    </submittedName>
</protein>
<comment type="caution">
    <text evidence="2">The sequence shown here is derived from an EMBL/GenBank/DDBJ whole genome shotgun (WGS) entry which is preliminary data.</text>
</comment>
<organism evidence="2 3">
    <name type="scientific">Blastomyces parvus</name>
    <dbReference type="NCBI Taxonomy" id="2060905"/>
    <lineage>
        <taxon>Eukaryota</taxon>
        <taxon>Fungi</taxon>
        <taxon>Dikarya</taxon>
        <taxon>Ascomycota</taxon>
        <taxon>Pezizomycotina</taxon>
        <taxon>Eurotiomycetes</taxon>
        <taxon>Eurotiomycetidae</taxon>
        <taxon>Onygenales</taxon>
        <taxon>Ajellomycetaceae</taxon>
        <taxon>Blastomyces</taxon>
    </lineage>
</organism>
<dbReference type="Proteomes" id="UP000224080">
    <property type="component" value="Unassembled WGS sequence"/>
</dbReference>
<dbReference type="OrthoDB" id="5355126at2759"/>
<reference evidence="2 3" key="1">
    <citation type="submission" date="2017-10" db="EMBL/GenBank/DDBJ databases">
        <title>Comparative genomics in systemic dimorphic fungi from Ajellomycetaceae.</title>
        <authorList>
            <person name="Munoz J.F."/>
            <person name="Mcewen J.G."/>
            <person name="Clay O.K."/>
            <person name="Cuomo C.A."/>
        </authorList>
    </citation>
    <scope>NUCLEOTIDE SEQUENCE [LARGE SCALE GENOMIC DNA]</scope>
    <source>
        <strain evidence="2 3">UAMH130</strain>
    </source>
</reference>
<keyword evidence="3" id="KW-1185">Reference proteome</keyword>
<dbReference type="AlphaFoldDB" id="A0A2B7WU97"/>
<gene>
    <name evidence="2" type="ORF">GX51_04390</name>
</gene>
<dbReference type="EMBL" id="PDNC01000054">
    <property type="protein sequence ID" value="PGH02934.1"/>
    <property type="molecule type" value="Genomic_DNA"/>
</dbReference>
<proteinExistence type="predicted"/>
<evidence type="ECO:0000313" key="2">
    <source>
        <dbReference type="EMBL" id="PGH02934.1"/>
    </source>
</evidence>
<evidence type="ECO:0000313" key="3">
    <source>
        <dbReference type="Proteomes" id="UP000224080"/>
    </source>
</evidence>
<feature type="region of interest" description="Disordered" evidence="1">
    <location>
        <begin position="37"/>
        <end position="60"/>
    </location>
</feature>
<feature type="compositionally biased region" description="Basic and acidic residues" evidence="1">
    <location>
        <begin position="37"/>
        <end position="52"/>
    </location>
</feature>
<sequence>MSKSRMPIYLGLAAAGAGGYYLYRAGGDPKRATRQFENDASRAKSKLRDEGNKALGHGSAEQIGARIDEAISPKGPHVDKLFLFTVLRSFAMFAKLIANATVDPKQDEKAAKFAKEEAEKLDKTRHNVAKDVHAKIDSFDKTVEQKAAEAKSGVSSWFGGKK</sequence>
<accession>A0A2B7WU97</accession>
<evidence type="ECO:0000256" key="1">
    <source>
        <dbReference type="SAM" id="MobiDB-lite"/>
    </source>
</evidence>
<name>A0A2B7WU97_9EURO</name>